<evidence type="ECO:0000313" key="2">
    <source>
        <dbReference type="EMBL" id="PWN86879.1"/>
    </source>
</evidence>
<dbReference type="InterPro" id="IPR024983">
    <property type="entry name" value="CHAT_dom"/>
</dbReference>
<organism evidence="2 3">
    <name type="scientific">Acaromyces ingoldii</name>
    <dbReference type="NCBI Taxonomy" id="215250"/>
    <lineage>
        <taxon>Eukaryota</taxon>
        <taxon>Fungi</taxon>
        <taxon>Dikarya</taxon>
        <taxon>Basidiomycota</taxon>
        <taxon>Ustilaginomycotina</taxon>
        <taxon>Exobasidiomycetes</taxon>
        <taxon>Exobasidiales</taxon>
        <taxon>Cryptobasidiaceae</taxon>
        <taxon>Acaromyces</taxon>
    </lineage>
</organism>
<dbReference type="InParanoid" id="A0A316YCB7"/>
<gene>
    <name evidence="2" type="ORF">FA10DRAFT_289458</name>
</gene>
<dbReference type="Proteomes" id="UP000245768">
    <property type="component" value="Unassembled WGS sequence"/>
</dbReference>
<dbReference type="GeneID" id="37046213"/>
<dbReference type="AlphaFoldDB" id="A0A316YCB7"/>
<dbReference type="RefSeq" id="XP_025374077.1">
    <property type="nucleotide sequence ID" value="XM_025524297.1"/>
</dbReference>
<evidence type="ECO:0000259" key="1">
    <source>
        <dbReference type="Pfam" id="PF12770"/>
    </source>
</evidence>
<accession>A0A316YCB7</accession>
<evidence type="ECO:0000313" key="3">
    <source>
        <dbReference type="Proteomes" id="UP000245768"/>
    </source>
</evidence>
<dbReference type="Pfam" id="PF12770">
    <property type="entry name" value="CHAT"/>
    <property type="match status" value="1"/>
</dbReference>
<dbReference type="EMBL" id="KZ819642">
    <property type="protein sequence ID" value="PWN86879.1"/>
    <property type="molecule type" value="Genomic_DNA"/>
</dbReference>
<reference evidence="2 3" key="1">
    <citation type="journal article" date="2018" name="Mol. Biol. Evol.">
        <title>Broad Genomic Sampling Reveals a Smut Pathogenic Ancestry of the Fungal Clade Ustilaginomycotina.</title>
        <authorList>
            <person name="Kijpornyongpan T."/>
            <person name="Mondo S.J."/>
            <person name="Barry K."/>
            <person name="Sandor L."/>
            <person name="Lee J."/>
            <person name="Lipzen A."/>
            <person name="Pangilinan J."/>
            <person name="LaButti K."/>
            <person name="Hainaut M."/>
            <person name="Henrissat B."/>
            <person name="Grigoriev I.V."/>
            <person name="Spatafora J.W."/>
            <person name="Aime M.C."/>
        </authorList>
    </citation>
    <scope>NUCLEOTIDE SEQUENCE [LARGE SCALE GENOMIC DNA]</scope>
    <source>
        <strain evidence="2 3">MCA 4198</strain>
    </source>
</reference>
<feature type="domain" description="CHAT" evidence="1">
    <location>
        <begin position="821"/>
        <end position="1070"/>
    </location>
</feature>
<name>A0A316YCB7_9BASI</name>
<sequence>MASLCDNSYVKAFHLAQVGFFDSARALALSSGSQNGSNEATFQQLFTLAVVEGLAGDFVEQGRVLRRCSQTAIHSSSELLLLQTASSIVEIRMVQDLVGSAVRVNRLWAEASSQSHNTGASSSLLLGDATLLEVKRQLCLAFLLLHTTQEPFELVLSQREAVDTLKELSRALLERDADSLHVAATATAIRWSLGHSSSSYKVLAREAQDQTMALRWELMALEKDAEDGVRLDDDQKDPERWQQLTQLCRSSSVASDVYQNRLDLLLFQARFQNGPQARGEVEQGQNELRELRRRFARAGSYLDVWDTYLIEMKSLAPFQNFETSEAVVQRAVDLSETRCGPAMMLAVLSNKADWFYSHGCHSSAERLARRGLQFVHGLTHYRLNFLLALSQVTSGCEQKRIAEECFDLAKRMEETHSSRRQAARNLAMVYGAAEETRARAEEILHEQITAQAEAGCYDGIADLLHVLFLFASKDRSCDQMRSIAQYTKDLSHSRPQLLALEAAGMEASLALQEKRFEDAMLGNLRCLSLLGKPAKARESCVYRLSMASCLALQGQVSKGLDVLEDSYRDFALIGNWEGQARVRLSQITLARPQIIADEGVYTSASALLLEVQQLVDLMRRDYNALPPPEALVKKLALAPLASRLYESGILSAHKHVGSGQQEDCEDDHLLYWVQQSKSRHFLSSASPSTSAPLFASSSATTPLDDGSPLPFHETVTSWATRLWSSMPPGATLVEWYTVQNQLHVVICKTDQEDARRDQGRLAAPVVRRRRFLYNDYDALQRQLSLEFEEDRWSSIEEPPSLSRFAFLLKGVEEISRPDELVILAPLPGMAIAPLHAFIIGNGEEAQPLLARNPVSYTFGLSRDFQVADPLPSNATTTTTSPLLVGYPHGERFLAQSNYRERLEQLAHSCSARILTSRNASPDKVREETKSASLLYFQTHVAKPFTPEDPLSVSMKLAEGRLTARECMELPSPAKVVVLAGCASLHGTANVVAMLGFSAAFALAGADSVFGTLARIHEEDATAIAEQLLPSLLSVADATERSHAEILRRVILQHRRREGRSHPRHWASFVLHRTR</sequence>
<protein>
    <recommendedName>
        <fullName evidence="1">CHAT domain-containing protein</fullName>
    </recommendedName>
</protein>
<proteinExistence type="predicted"/>
<dbReference type="STRING" id="215250.A0A316YCB7"/>
<keyword evidence="3" id="KW-1185">Reference proteome</keyword>
<dbReference type="OrthoDB" id="9991317at2759"/>